<dbReference type="InterPro" id="IPR021409">
    <property type="entry name" value="DUF3047"/>
</dbReference>
<keyword evidence="3" id="KW-1185">Reference proteome</keyword>
<comment type="caution">
    <text evidence="2">The sequence shown here is derived from an EMBL/GenBank/DDBJ whole genome shotgun (WGS) entry which is preliminary data.</text>
</comment>
<feature type="region of interest" description="Disordered" evidence="1">
    <location>
        <begin position="1"/>
        <end position="20"/>
    </location>
</feature>
<organism evidence="2 3">
    <name type="scientific">Pseudaquabacterium inlustre</name>
    <dbReference type="NCBI Taxonomy" id="2984192"/>
    <lineage>
        <taxon>Bacteria</taxon>
        <taxon>Pseudomonadati</taxon>
        <taxon>Pseudomonadota</taxon>
        <taxon>Betaproteobacteria</taxon>
        <taxon>Burkholderiales</taxon>
        <taxon>Sphaerotilaceae</taxon>
        <taxon>Pseudaquabacterium</taxon>
    </lineage>
</organism>
<accession>A0ABU9CEF9</accession>
<feature type="compositionally biased region" description="Polar residues" evidence="1">
    <location>
        <begin position="1"/>
        <end position="16"/>
    </location>
</feature>
<sequence length="262" mass="28380">MPATAQPASTRSQPTPASRPAIARGRRMLALGLGVALAGGLWAAGNVLRPLVGADEAPLAPWHVAGLPKQAKPFTQFRVVTLDGERVLRVDADQSYGNLVQAVAPGSPAHSLAWRWRLDEPNPRADITRKEGDDTPVKVCAFFDEPLTAVPFVERQLLRVARGMSNEPLPAASVCYLWDNRLPPGSTGINAFTRRIRYVVLRGPEAALHRWQVERRDVVADFMRLFGDETDTVPPLMGIGVGGDADNTHAHSVAHVADVTLE</sequence>
<dbReference type="Proteomes" id="UP001365405">
    <property type="component" value="Unassembled WGS sequence"/>
</dbReference>
<protein>
    <submittedName>
        <fullName evidence="2">DUF3047 domain-containing protein</fullName>
    </submittedName>
</protein>
<evidence type="ECO:0000256" key="1">
    <source>
        <dbReference type="SAM" id="MobiDB-lite"/>
    </source>
</evidence>
<evidence type="ECO:0000313" key="3">
    <source>
        <dbReference type="Proteomes" id="UP001365405"/>
    </source>
</evidence>
<evidence type="ECO:0000313" key="2">
    <source>
        <dbReference type="EMBL" id="MEK8048675.1"/>
    </source>
</evidence>
<name>A0ABU9CEF9_9BURK</name>
<dbReference type="RefSeq" id="WP_341408353.1">
    <property type="nucleotide sequence ID" value="NZ_JBBUTH010000001.1"/>
</dbReference>
<proteinExistence type="predicted"/>
<reference evidence="2 3" key="1">
    <citation type="submission" date="2024-04" db="EMBL/GenBank/DDBJ databases">
        <title>Novel species of the genus Ideonella isolated from streams.</title>
        <authorList>
            <person name="Lu H."/>
        </authorList>
    </citation>
    <scope>NUCLEOTIDE SEQUENCE [LARGE SCALE GENOMIC DNA]</scope>
    <source>
        <strain evidence="2 3">DXS22W</strain>
    </source>
</reference>
<dbReference type="Pfam" id="PF11249">
    <property type="entry name" value="DUF3047"/>
    <property type="match status" value="1"/>
</dbReference>
<dbReference type="EMBL" id="JBBUTH010000001">
    <property type="protein sequence ID" value="MEK8048675.1"/>
    <property type="molecule type" value="Genomic_DNA"/>
</dbReference>
<gene>
    <name evidence="2" type="ORF">AACH10_00300</name>
</gene>